<dbReference type="InterPro" id="IPR002110">
    <property type="entry name" value="Ankyrin_rpt"/>
</dbReference>
<dbReference type="GO" id="GO:0006508">
    <property type="term" value="P:proteolysis"/>
    <property type="evidence" value="ECO:0007669"/>
    <property type="project" value="UniProtKB-KW"/>
</dbReference>
<evidence type="ECO:0000256" key="1">
    <source>
        <dbReference type="ARBA" id="ARBA00022737"/>
    </source>
</evidence>
<dbReference type="PROSITE" id="PS50088">
    <property type="entry name" value="ANK_REPEAT"/>
    <property type="match status" value="7"/>
</dbReference>
<dbReference type="PROSITE" id="PS00134">
    <property type="entry name" value="TRYPSIN_HIS"/>
    <property type="match status" value="1"/>
</dbReference>
<dbReference type="InterPro" id="IPR009003">
    <property type="entry name" value="Peptidase_S1_PA"/>
</dbReference>
<dbReference type="PROSITE" id="PS00135">
    <property type="entry name" value="TRYPSIN_SER"/>
    <property type="match status" value="1"/>
</dbReference>
<evidence type="ECO:0000259" key="7">
    <source>
        <dbReference type="PROSITE" id="PS50240"/>
    </source>
</evidence>
<evidence type="ECO:0000256" key="3">
    <source>
        <dbReference type="ARBA" id="ARBA00023157"/>
    </source>
</evidence>
<protein>
    <recommendedName>
        <fullName evidence="7">Peptidase S1 domain-containing protein</fullName>
    </recommendedName>
</protein>
<feature type="repeat" description="ANK" evidence="4">
    <location>
        <begin position="438"/>
        <end position="470"/>
    </location>
</feature>
<dbReference type="InterPro" id="IPR001314">
    <property type="entry name" value="Peptidase_S1A"/>
</dbReference>
<dbReference type="OrthoDB" id="6362433at2759"/>
<keyword evidence="2 4" id="KW-0040">ANK repeat</keyword>
<dbReference type="Pfam" id="PF00089">
    <property type="entry name" value="Trypsin"/>
    <property type="match status" value="1"/>
</dbReference>
<dbReference type="PRINTS" id="PR01415">
    <property type="entry name" value="ANKYRIN"/>
</dbReference>
<name>A0A553NUX4_TIGCA</name>
<dbReference type="InterPro" id="IPR018114">
    <property type="entry name" value="TRYPSIN_HIS"/>
</dbReference>
<feature type="domain" description="Peptidase S1" evidence="7">
    <location>
        <begin position="41"/>
        <end position="301"/>
    </location>
</feature>
<accession>A0A553NUX4</accession>
<dbReference type="PANTHER" id="PTHR24171">
    <property type="entry name" value="ANKYRIN REPEAT DOMAIN-CONTAINING PROTEIN 39-RELATED"/>
    <property type="match status" value="1"/>
</dbReference>
<dbReference type="Pfam" id="PF12796">
    <property type="entry name" value="Ank_2"/>
    <property type="match status" value="3"/>
</dbReference>
<keyword evidence="3" id="KW-1015">Disulfide bond</keyword>
<evidence type="ECO:0000256" key="5">
    <source>
        <dbReference type="RuleBase" id="RU363034"/>
    </source>
</evidence>
<dbReference type="SMART" id="SM00020">
    <property type="entry name" value="Tryp_SPc"/>
    <property type="match status" value="1"/>
</dbReference>
<keyword evidence="5" id="KW-0645">Protease</keyword>
<dbReference type="SMART" id="SM00248">
    <property type="entry name" value="ANK"/>
    <property type="match status" value="9"/>
</dbReference>
<dbReference type="InterPro" id="IPR043504">
    <property type="entry name" value="Peptidase_S1_PA_chymotrypsin"/>
</dbReference>
<evidence type="ECO:0000256" key="2">
    <source>
        <dbReference type="ARBA" id="ARBA00023043"/>
    </source>
</evidence>
<dbReference type="InterPro" id="IPR036770">
    <property type="entry name" value="Ankyrin_rpt-contain_sf"/>
</dbReference>
<proteinExistence type="predicted"/>
<evidence type="ECO:0000256" key="4">
    <source>
        <dbReference type="PROSITE-ProRule" id="PRU00023"/>
    </source>
</evidence>
<sequence length="835" mass="94088">MARDHLILLFLFPVFIQGFDIGQCGQNIILKNLTKIQHIAVASNATESARGTWPWMVSAGFQDRSQWIHACGGSLISDRHVLTAAHCTGYRGLRLRFGDQSHFSTADDDHVVIRDMVTYVHPKFGESGIETVYYDVAIWELESPVEFNDFIQPICLPRLSNEDIDSHKDELVDIIGWGRKFRGATIDGVLRHAPLKIFAQEWCNITHARAFETNDVIRERWPQLFPSCVMCAGHSNGGYGSCKGDSGSPLVKFESGEPYPRYVQLGVIVGGVGQCGNRDFPSTYTRVEDFEVMNFINAVLKRSNPSARSLLDGTMSSAPVFSEADTMEQVQEILRNRFSQELGDVFASVLIKQASERLIELDEDLDFPFDVSGTTLIHEAVRFNSLDTFKTLIWNGADLDSQNDFDQTPFHLAAELGRSDMIQLALQYYADPDIKDSLGRNALHVAAKNGHLDVVEMLLRYGMDIDSLDEQLRTPLHLALANNKNRQANNATALYLIKSNANVTLADRDGFQAIHFAAKNAPTHVLEQLLWRGASQSSRTKIGQSPLILASSESNVEVIQYLIQAAEVDVMERDFENMTCLHYTAQRNLFFPSKILLEEGVEINAKDMRLSSPLHYSSQHGYSRLNKMLLSNGADVNAQDAMGMTPLVKALSDDIIDRAHEDTAKGLIHALADLQVQDHNGWKARDQAVKSGYDTIVQLIDDVLSGRLVLELPKFEEIVIKRKKDGISDKIDEEVVDPVKEWLDKNGPKRLADDVSEFFSKPTKQFIGHFENDELKDKVKTEFNRPFKQLEDVLEKDKVESELKRLQDRVKESKTIKRVQNKVEKEAKRIFKIFG</sequence>
<feature type="repeat" description="ANK" evidence="4">
    <location>
        <begin position="509"/>
        <end position="541"/>
    </location>
</feature>
<dbReference type="PROSITE" id="PS50297">
    <property type="entry name" value="ANK_REP_REGION"/>
    <property type="match status" value="4"/>
</dbReference>
<feature type="repeat" description="ANK" evidence="4">
    <location>
        <begin position="609"/>
        <end position="641"/>
    </location>
</feature>
<feature type="repeat" description="ANK" evidence="4">
    <location>
        <begin position="372"/>
        <end position="404"/>
    </location>
</feature>
<feature type="repeat" description="ANK" evidence="4">
    <location>
        <begin position="405"/>
        <end position="437"/>
    </location>
</feature>
<dbReference type="Proteomes" id="UP000318571">
    <property type="component" value="Chromosome 1"/>
</dbReference>
<feature type="chain" id="PRO_5021954689" description="Peptidase S1 domain-containing protein" evidence="6">
    <location>
        <begin position="19"/>
        <end position="835"/>
    </location>
</feature>
<keyword evidence="1" id="KW-0677">Repeat</keyword>
<dbReference type="Gene3D" id="2.40.10.10">
    <property type="entry name" value="Trypsin-like serine proteases"/>
    <property type="match status" value="1"/>
</dbReference>
<keyword evidence="9" id="KW-1185">Reference proteome</keyword>
<dbReference type="PRINTS" id="PR00722">
    <property type="entry name" value="CHYMOTRYPSIN"/>
</dbReference>
<keyword evidence="6" id="KW-0732">Signal</keyword>
<dbReference type="GO" id="GO:0004252">
    <property type="term" value="F:serine-type endopeptidase activity"/>
    <property type="evidence" value="ECO:0007669"/>
    <property type="project" value="InterPro"/>
</dbReference>
<feature type="signal peptide" evidence="6">
    <location>
        <begin position="1"/>
        <end position="18"/>
    </location>
</feature>
<dbReference type="AlphaFoldDB" id="A0A553NUX4"/>
<dbReference type="PROSITE" id="PS50240">
    <property type="entry name" value="TRYPSIN_DOM"/>
    <property type="match status" value="1"/>
</dbReference>
<organism evidence="8 9">
    <name type="scientific">Tigriopus californicus</name>
    <name type="common">Marine copepod</name>
    <dbReference type="NCBI Taxonomy" id="6832"/>
    <lineage>
        <taxon>Eukaryota</taxon>
        <taxon>Metazoa</taxon>
        <taxon>Ecdysozoa</taxon>
        <taxon>Arthropoda</taxon>
        <taxon>Crustacea</taxon>
        <taxon>Multicrustacea</taxon>
        <taxon>Hexanauplia</taxon>
        <taxon>Copepoda</taxon>
        <taxon>Harpacticoida</taxon>
        <taxon>Harpacticidae</taxon>
        <taxon>Tigriopus</taxon>
    </lineage>
</organism>
<feature type="repeat" description="ANK" evidence="4">
    <location>
        <begin position="576"/>
        <end position="608"/>
    </location>
</feature>
<evidence type="ECO:0000256" key="6">
    <source>
        <dbReference type="SAM" id="SignalP"/>
    </source>
</evidence>
<dbReference type="EMBL" id="VCGU01000010">
    <property type="protein sequence ID" value="TRY69224.1"/>
    <property type="molecule type" value="Genomic_DNA"/>
</dbReference>
<dbReference type="SUPFAM" id="SSF50494">
    <property type="entry name" value="Trypsin-like serine proteases"/>
    <property type="match status" value="1"/>
</dbReference>
<gene>
    <name evidence="8" type="ORF">TCAL_01394</name>
</gene>
<evidence type="ECO:0000313" key="8">
    <source>
        <dbReference type="EMBL" id="TRY69224.1"/>
    </source>
</evidence>
<dbReference type="Gene3D" id="1.25.40.20">
    <property type="entry name" value="Ankyrin repeat-containing domain"/>
    <property type="match status" value="2"/>
</dbReference>
<dbReference type="InterPro" id="IPR001254">
    <property type="entry name" value="Trypsin_dom"/>
</dbReference>
<dbReference type="STRING" id="6832.A0A553NUX4"/>
<dbReference type="PANTHER" id="PTHR24171:SF9">
    <property type="entry name" value="ANKYRIN REPEAT DOMAIN-CONTAINING PROTEIN 39"/>
    <property type="match status" value="1"/>
</dbReference>
<keyword evidence="5" id="KW-0378">Hydrolase</keyword>
<feature type="repeat" description="ANK" evidence="4">
    <location>
        <begin position="471"/>
        <end position="508"/>
    </location>
</feature>
<dbReference type="CDD" id="cd00190">
    <property type="entry name" value="Tryp_SPc"/>
    <property type="match status" value="1"/>
</dbReference>
<dbReference type="SUPFAM" id="SSF48403">
    <property type="entry name" value="Ankyrin repeat"/>
    <property type="match status" value="1"/>
</dbReference>
<evidence type="ECO:0000313" key="9">
    <source>
        <dbReference type="Proteomes" id="UP000318571"/>
    </source>
</evidence>
<dbReference type="InterPro" id="IPR033116">
    <property type="entry name" value="TRYPSIN_SER"/>
</dbReference>
<reference evidence="8 9" key="1">
    <citation type="journal article" date="2018" name="Nat. Ecol. Evol.">
        <title>Genomic signatures of mitonuclear coevolution across populations of Tigriopus californicus.</title>
        <authorList>
            <person name="Barreto F.S."/>
            <person name="Watson E.T."/>
            <person name="Lima T.G."/>
            <person name="Willett C.S."/>
            <person name="Edmands S."/>
            <person name="Li W."/>
            <person name="Burton R.S."/>
        </authorList>
    </citation>
    <scope>NUCLEOTIDE SEQUENCE [LARGE SCALE GENOMIC DNA]</scope>
    <source>
        <strain evidence="8 9">San Diego</strain>
    </source>
</reference>
<keyword evidence="5" id="KW-0720">Serine protease</keyword>
<comment type="caution">
    <text evidence="8">The sequence shown here is derived from an EMBL/GenBank/DDBJ whole genome shotgun (WGS) entry which is preliminary data.</text>
</comment>